<organism evidence="2 3">
    <name type="scientific">Fusarium pseudocircinatum</name>
    <dbReference type="NCBI Taxonomy" id="56676"/>
    <lineage>
        <taxon>Eukaryota</taxon>
        <taxon>Fungi</taxon>
        <taxon>Dikarya</taxon>
        <taxon>Ascomycota</taxon>
        <taxon>Pezizomycotina</taxon>
        <taxon>Sordariomycetes</taxon>
        <taxon>Hypocreomycetidae</taxon>
        <taxon>Hypocreales</taxon>
        <taxon>Nectriaceae</taxon>
        <taxon>Fusarium</taxon>
        <taxon>Fusarium fujikuroi species complex</taxon>
    </lineage>
</organism>
<feature type="region of interest" description="Disordered" evidence="1">
    <location>
        <begin position="49"/>
        <end position="129"/>
    </location>
</feature>
<dbReference type="SUPFAM" id="SSF52058">
    <property type="entry name" value="L domain-like"/>
    <property type="match status" value="1"/>
</dbReference>
<feature type="compositionally biased region" description="Polar residues" evidence="1">
    <location>
        <begin position="619"/>
        <end position="634"/>
    </location>
</feature>
<dbReference type="OrthoDB" id="3210378at2759"/>
<evidence type="ECO:0008006" key="4">
    <source>
        <dbReference type="Google" id="ProtNLM"/>
    </source>
</evidence>
<dbReference type="AlphaFoldDB" id="A0A8H5PC31"/>
<protein>
    <recommendedName>
        <fullName evidence="4">F-box domain-containing protein</fullName>
    </recommendedName>
</protein>
<feature type="compositionally biased region" description="Polar residues" evidence="1">
    <location>
        <begin position="102"/>
        <end position="115"/>
    </location>
</feature>
<evidence type="ECO:0000256" key="1">
    <source>
        <dbReference type="SAM" id="MobiDB-lite"/>
    </source>
</evidence>
<dbReference type="InterPro" id="IPR032675">
    <property type="entry name" value="LRR_dom_sf"/>
</dbReference>
<feature type="compositionally biased region" description="Polar residues" evidence="1">
    <location>
        <begin position="190"/>
        <end position="201"/>
    </location>
</feature>
<gene>
    <name evidence="2" type="ORF">FPCIR_5154</name>
</gene>
<dbReference type="EMBL" id="JAAOAS010000105">
    <property type="protein sequence ID" value="KAF5593723.1"/>
    <property type="molecule type" value="Genomic_DNA"/>
</dbReference>
<evidence type="ECO:0000313" key="3">
    <source>
        <dbReference type="Proteomes" id="UP000546213"/>
    </source>
</evidence>
<feature type="region of interest" description="Disordered" evidence="1">
    <location>
        <begin position="172"/>
        <end position="230"/>
    </location>
</feature>
<name>A0A8H5PC31_9HYPO</name>
<dbReference type="Proteomes" id="UP000546213">
    <property type="component" value="Unassembled WGS sequence"/>
</dbReference>
<feature type="region of interest" description="Disordered" evidence="1">
    <location>
        <begin position="591"/>
        <end position="640"/>
    </location>
</feature>
<feature type="compositionally biased region" description="Low complexity" evidence="1">
    <location>
        <begin position="596"/>
        <end position="615"/>
    </location>
</feature>
<dbReference type="Gene3D" id="3.80.10.10">
    <property type="entry name" value="Ribonuclease Inhibitor"/>
    <property type="match status" value="1"/>
</dbReference>
<keyword evidence="3" id="KW-1185">Reference proteome</keyword>
<reference evidence="2 3" key="1">
    <citation type="submission" date="2020-05" db="EMBL/GenBank/DDBJ databases">
        <title>Identification and distribution of gene clusters putatively required for synthesis of sphingolipid metabolism inhibitors in phylogenetically diverse species of the filamentous fungus Fusarium.</title>
        <authorList>
            <person name="Kim H.-S."/>
            <person name="Busman M."/>
            <person name="Brown D.W."/>
            <person name="Divon H."/>
            <person name="Uhlig S."/>
            <person name="Proctor R.H."/>
        </authorList>
    </citation>
    <scope>NUCLEOTIDE SEQUENCE [LARGE SCALE GENOMIC DNA]</scope>
    <source>
        <strain evidence="2 3">NRRL 36939</strain>
    </source>
</reference>
<evidence type="ECO:0000313" key="2">
    <source>
        <dbReference type="EMBL" id="KAF5593723.1"/>
    </source>
</evidence>
<comment type="caution">
    <text evidence="2">The sequence shown here is derived from an EMBL/GenBank/DDBJ whole genome shotgun (WGS) entry which is preliminary data.</text>
</comment>
<accession>A0A8H5PC31</accession>
<sequence length="765" mass="85110">MFEVQHNHHGQEFKRFFHHGRSSMSAIEDKRAEEFRRHVWAVTMIDEDPLAGSGEKKNKKNRQSIDLVRPGSNKLRSKRASTYARSPSVTKPNDKQHKNQLKLDTTATMKDSTVTVRPVHPPSFGSPKDLSSVQENVINAFLANTESPKGSQDNFSPTAYPRPTYAVLETPLADPTNMRPNAALNRPRKLSNNSVTTASSFHSRESMVSARRTPSWGSRTSMETNESTSQWRPEYQNIQLVGPDSATLKKKFKMAQGIRLLILRRILRSNPHIAEIVRTLKVPAPEIVTKGSGTAEYEDLIATLVMACPNLESLSGLSVPYDHSFKKIFHALSTRPMLREMNWLVHASPHQRQQRIQSSTQQLGLVMPGELRPSQEAAFLAYHDNWSRLETFTVHCLPGATVTPENLLTSTLKRLPNLKHLHLCNLPPNSFDDSTLLALPPLHSLTLSHISGITSSGLSSFATQSTSLPLRKLTLRHTPLTSLAALARILSNLRNLLNFSLVQTFPPVMPENDSFALWMMPYLANNTVQSLHWDITSHATCVNAADDILARSISAGGFPALRTLRALNDPDGIFQDLCYPVERIDLPSDRFRASEQPESSSPFAFPPSSASPMSPTRLFKSNNSPLASPRTTVSPFGDTRRPYTSLHTARLAAQTRLEAARSRPKFTVNVVDEGGTITETFSMAGFIGTAGSSIKYHLLPDRGTTDDKGGLIDVRDLDSDAGESLIGGREGCTGRWNMRDGIVADKKEKERWWHTERGRWTKVTL</sequence>
<proteinExistence type="predicted"/>
<feature type="compositionally biased region" description="Polar residues" evidence="1">
    <location>
        <begin position="215"/>
        <end position="230"/>
    </location>
</feature>